<evidence type="ECO:0000256" key="1">
    <source>
        <dbReference type="ARBA" id="ARBA00006226"/>
    </source>
</evidence>
<dbReference type="PANTHER" id="PTHR35601:SF1">
    <property type="entry name" value="TOXIN RELE"/>
    <property type="match status" value="1"/>
</dbReference>
<dbReference type="NCBIfam" id="TIGR02385">
    <property type="entry name" value="RelE_StbE"/>
    <property type="match status" value="1"/>
</dbReference>
<sequence>MHGSDKYKIEYLSLVIKKDIFVLSKSVALRIKRTIEEKLTHAPHIFGKPLRQSLKGFRSLRVGDYRVIYLIEKKTVLIVIIQHRSVVYKEIKDRF</sequence>
<dbReference type="InterPro" id="IPR035093">
    <property type="entry name" value="RelE/ParE_toxin_dom_sf"/>
</dbReference>
<dbReference type="AlphaFoldDB" id="A0A2H0N7U2"/>
<dbReference type="PANTHER" id="PTHR35601">
    <property type="entry name" value="TOXIN RELE"/>
    <property type="match status" value="1"/>
</dbReference>
<name>A0A2H0N7U2_9BACT</name>
<proteinExistence type="inferred from homology"/>
<comment type="caution">
    <text evidence="3">The sequence shown here is derived from an EMBL/GenBank/DDBJ whole genome shotgun (WGS) entry which is preliminary data.</text>
</comment>
<gene>
    <name evidence="3" type="ORF">COV57_01600</name>
</gene>
<protein>
    <submittedName>
        <fullName evidence="3">Addiction module antitoxin RelB</fullName>
    </submittedName>
</protein>
<keyword evidence="2" id="KW-1277">Toxin-antitoxin system</keyword>
<reference evidence="3 4" key="1">
    <citation type="submission" date="2017-09" db="EMBL/GenBank/DDBJ databases">
        <title>Depth-based differentiation of microbial function through sediment-hosted aquifers and enrichment of novel symbionts in the deep terrestrial subsurface.</title>
        <authorList>
            <person name="Probst A.J."/>
            <person name="Ladd B."/>
            <person name="Jarett J.K."/>
            <person name="Geller-Mcgrath D.E."/>
            <person name="Sieber C.M."/>
            <person name="Emerson J.B."/>
            <person name="Anantharaman K."/>
            <person name="Thomas B.C."/>
            <person name="Malmstrom R."/>
            <person name="Stieglmeier M."/>
            <person name="Klingl A."/>
            <person name="Woyke T."/>
            <person name="Ryan C.M."/>
            <person name="Banfield J.F."/>
        </authorList>
    </citation>
    <scope>NUCLEOTIDE SEQUENCE [LARGE SCALE GENOMIC DNA]</scope>
    <source>
        <strain evidence="3">CG11_big_fil_rev_8_21_14_0_20_35_14</strain>
    </source>
</reference>
<evidence type="ECO:0000256" key="2">
    <source>
        <dbReference type="ARBA" id="ARBA00022649"/>
    </source>
</evidence>
<evidence type="ECO:0000313" key="3">
    <source>
        <dbReference type="EMBL" id="PIR04963.1"/>
    </source>
</evidence>
<comment type="similarity">
    <text evidence="1">Belongs to the RelE toxin family.</text>
</comment>
<dbReference type="Proteomes" id="UP000229893">
    <property type="component" value="Unassembled WGS sequence"/>
</dbReference>
<dbReference type="Pfam" id="PF05016">
    <property type="entry name" value="ParE_toxin"/>
    <property type="match status" value="1"/>
</dbReference>
<evidence type="ECO:0000313" key="4">
    <source>
        <dbReference type="Proteomes" id="UP000229893"/>
    </source>
</evidence>
<dbReference type="InterPro" id="IPR007712">
    <property type="entry name" value="RelE/ParE_toxin"/>
</dbReference>
<dbReference type="SUPFAM" id="SSF143011">
    <property type="entry name" value="RelE-like"/>
    <property type="match status" value="1"/>
</dbReference>
<dbReference type="Gene3D" id="3.30.2310.20">
    <property type="entry name" value="RelE-like"/>
    <property type="match status" value="1"/>
</dbReference>
<organism evidence="3 4">
    <name type="scientific">Candidatus Liptonbacteria bacterium CG11_big_fil_rev_8_21_14_0_20_35_14</name>
    <dbReference type="NCBI Taxonomy" id="1974634"/>
    <lineage>
        <taxon>Bacteria</taxon>
        <taxon>Candidatus Liptoniibacteriota</taxon>
    </lineage>
</organism>
<accession>A0A2H0N7U2</accession>
<dbReference type="EMBL" id="PCWO01000024">
    <property type="protein sequence ID" value="PIR04963.1"/>
    <property type="molecule type" value="Genomic_DNA"/>
</dbReference>